<accession>W9IIG5</accession>
<gene>
    <name evidence="1" type="ORF">FOYG_05884</name>
</gene>
<organism evidence="1 2">
    <name type="scientific">Fusarium oxysporum NRRL 32931</name>
    <dbReference type="NCBI Taxonomy" id="660029"/>
    <lineage>
        <taxon>Eukaryota</taxon>
        <taxon>Fungi</taxon>
        <taxon>Dikarya</taxon>
        <taxon>Ascomycota</taxon>
        <taxon>Pezizomycotina</taxon>
        <taxon>Sordariomycetes</taxon>
        <taxon>Hypocreomycetidae</taxon>
        <taxon>Hypocreales</taxon>
        <taxon>Nectriaceae</taxon>
        <taxon>Fusarium</taxon>
        <taxon>Fusarium oxysporum species complex</taxon>
    </lineage>
</organism>
<proteinExistence type="predicted"/>
<reference evidence="1 2" key="1">
    <citation type="submission" date="2011-06" db="EMBL/GenBank/DDBJ databases">
        <title>The Genome Sequence of Fusarium oxysporum FOSC 3-a.</title>
        <authorList>
            <consortium name="The Broad Institute Genome Sequencing Platform"/>
            <person name="Ma L.-J."/>
            <person name="Gale L.R."/>
            <person name="Schwartz D.C."/>
            <person name="Zhou S."/>
            <person name="Corby-Kistler H."/>
            <person name="Young S.K."/>
            <person name="Zeng Q."/>
            <person name="Gargeya S."/>
            <person name="Fitzgerald M."/>
            <person name="Haas B."/>
            <person name="Abouelleil A."/>
            <person name="Alvarado L."/>
            <person name="Arachchi H.M."/>
            <person name="Berlin A."/>
            <person name="Brown A."/>
            <person name="Chapman S.B."/>
            <person name="Chen Z."/>
            <person name="Dunbar C."/>
            <person name="Freedman E."/>
            <person name="Gearin G."/>
            <person name="Gellesch M."/>
            <person name="Goldberg J."/>
            <person name="Griggs A."/>
            <person name="Gujja S."/>
            <person name="Heiman D."/>
            <person name="Howarth C."/>
            <person name="Larson L."/>
            <person name="Lui A."/>
            <person name="MacDonald P.J.P."/>
            <person name="Mehta T."/>
            <person name="Montmayeur A."/>
            <person name="Murphy C."/>
            <person name="Neiman D."/>
            <person name="Pearson M."/>
            <person name="Priest M."/>
            <person name="Roberts A."/>
            <person name="Saif S."/>
            <person name="Shea T."/>
            <person name="Shenoy N."/>
            <person name="Sisk P."/>
            <person name="Stolte C."/>
            <person name="Sykes S."/>
            <person name="Wortman J."/>
            <person name="Nusbaum C."/>
            <person name="Birren B."/>
        </authorList>
    </citation>
    <scope>NUCLEOTIDE SEQUENCE [LARGE SCALE GENOMIC DNA]</scope>
    <source>
        <strain evidence="2">FOSC 3-a</strain>
    </source>
</reference>
<protein>
    <submittedName>
        <fullName evidence="1">Uncharacterized protein</fullName>
    </submittedName>
</protein>
<evidence type="ECO:0000313" key="1">
    <source>
        <dbReference type="EMBL" id="EWY92306.1"/>
    </source>
</evidence>
<dbReference type="HOGENOM" id="CLU_787641_0_0_1"/>
<evidence type="ECO:0000313" key="2">
    <source>
        <dbReference type="Proteomes" id="UP000030753"/>
    </source>
</evidence>
<dbReference type="AlphaFoldDB" id="W9IIG5"/>
<sequence length="352" mass="38168">MSTDMITYLNYISTWDSETDENIDKLIDEQNLFIGLNDFQSDAAVDSEFNTLVDLATTLRDETIAADATQIAADAAAVGAIFSFGLGMAAFAALEAAETIERAVISKKSGELNAKLKTVDTDISALINDKVHLYVTQYKANNDIIAAKAPSGLDTRTARSLLMQFLAQVQRFNGKLDAAGFRKYAESARILFNSDEIGNVYDALDKLNLSAKTDADIQQFLNFLKGLDYPSTQLSIVRNFSIAIMVYKLNIANKTIEVNAKAAGFEVAEVESSSFGMLDAVGKFVAVVAVVMSVVDTVLEIIDIVDVVEQTKKMVDQLSGPIKQSYKDYFNGIRAASQGYNAAIAPTPPADL</sequence>
<dbReference type="OrthoDB" id="5229945at2759"/>
<dbReference type="EMBL" id="JH717842">
    <property type="protein sequence ID" value="EWY92306.1"/>
    <property type="molecule type" value="Genomic_DNA"/>
</dbReference>
<name>W9IIG5_FUSOX</name>
<dbReference type="Proteomes" id="UP000030753">
    <property type="component" value="Unassembled WGS sequence"/>
</dbReference>